<feature type="transmembrane region" description="Helical" evidence="2">
    <location>
        <begin position="153"/>
        <end position="178"/>
    </location>
</feature>
<feature type="signal peptide" evidence="3">
    <location>
        <begin position="1"/>
        <end position="31"/>
    </location>
</feature>
<dbReference type="EMBL" id="JBBXJM010000002">
    <property type="protein sequence ID" value="KAL1412204.1"/>
    <property type="molecule type" value="Genomic_DNA"/>
</dbReference>
<dbReference type="Proteomes" id="UP001565368">
    <property type="component" value="Unassembled WGS sequence"/>
</dbReference>
<feature type="transmembrane region" description="Helical" evidence="2">
    <location>
        <begin position="190"/>
        <end position="214"/>
    </location>
</feature>
<feature type="compositionally biased region" description="Pro residues" evidence="1">
    <location>
        <begin position="94"/>
        <end position="103"/>
    </location>
</feature>
<proteinExistence type="predicted"/>
<keyword evidence="3" id="KW-0732">Signal</keyword>
<organism evidence="4 5">
    <name type="scientific">Vanrija albida</name>
    <dbReference type="NCBI Taxonomy" id="181172"/>
    <lineage>
        <taxon>Eukaryota</taxon>
        <taxon>Fungi</taxon>
        <taxon>Dikarya</taxon>
        <taxon>Basidiomycota</taxon>
        <taxon>Agaricomycotina</taxon>
        <taxon>Tremellomycetes</taxon>
        <taxon>Trichosporonales</taxon>
        <taxon>Trichosporonaceae</taxon>
        <taxon>Vanrija</taxon>
    </lineage>
</organism>
<evidence type="ECO:0000256" key="3">
    <source>
        <dbReference type="SAM" id="SignalP"/>
    </source>
</evidence>
<protein>
    <recommendedName>
        <fullName evidence="6">MARVEL domain-containing protein</fullName>
    </recommendedName>
</protein>
<keyword evidence="2" id="KW-1133">Transmembrane helix</keyword>
<feature type="region of interest" description="Disordered" evidence="1">
    <location>
        <begin position="87"/>
        <end position="113"/>
    </location>
</feature>
<gene>
    <name evidence="4" type="ORF">Q8F55_003215</name>
</gene>
<name>A0ABR3QBV5_9TREE</name>
<dbReference type="RefSeq" id="XP_069212148.1">
    <property type="nucleotide sequence ID" value="XM_069351762.1"/>
</dbReference>
<accession>A0ABR3QBV5</accession>
<feature type="chain" id="PRO_5047483304" description="MARVEL domain-containing protein" evidence="3">
    <location>
        <begin position="32"/>
        <end position="255"/>
    </location>
</feature>
<comment type="caution">
    <text evidence="4">The sequence shown here is derived from an EMBL/GenBank/DDBJ whole genome shotgun (WGS) entry which is preliminary data.</text>
</comment>
<keyword evidence="2" id="KW-0472">Membrane</keyword>
<evidence type="ECO:0000256" key="1">
    <source>
        <dbReference type="SAM" id="MobiDB-lite"/>
    </source>
</evidence>
<keyword evidence="5" id="KW-1185">Reference proteome</keyword>
<reference evidence="4 5" key="1">
    <citation type="submission" date="2023-08" db="EMBL/GenBank/DDBJ databases">
        <title>Annotated Genome Sequence of Vanrija albida AlHP1.</title>
        <authorList>
            <person name="Herzog R."/>
        </authorList>
    </citation>
    <scope>NUCLEOTIDE SEQUENCE [LARGE SCALE GENOMIC DNA]</scope>
    <source>
        <strain evidence="4 5">AlHP1</strain>
    </source>
</reference>
<keyword evidence="2" id="KW-0812">Transmembrane</keyword>
<sequence>MRGAIHVQTGLCASLLTLAALALALMGYTFATTKSEYDRAHTPYVYTVTSTLRAQGYDGGGAPARTRTMTLTVAPVLRAEARPTATIPASLPMSPGPTAPPAAPQWEPEPHPPLSDASIGAAVALGWLSPLVLYLAAFLVTRARAPASPLVAVLADLCLLGTFWLLGTAAMATSTAFLVLDDMRTPATSYAALVASWAAWALTAAWGIWELVYVSRRFRGGWRRSLVQLVQWGYEMPGACELRDMAPARKLSLDR</sequence>
<evidence type="ECO:0000313" key="4">
    <source>
        <dbReference type="EMBL" id="KAL1412204.1"/>
    </source>
</evidence>
<evidence type="ECO:0000313" key="5">
    <source>
        <dbReference type="Proteomes" id="UP001565368"/>
    </source>
</evidence>
<evidence type="ECO:0000256" key="2">
    <source>
        <dbReference type="SAM" id="Phobius"/>
    </source>
</evidence>
<feature type="transmembrane region" description="Helical" evidence="2">
    <location>
        <begin position="119"/>
        <end position="141"/>
    </location>
</feature>
<evidence type="ECO:0008006" key="6">
    <source>
        <dbReference type="Google" id="ProtNLM"/>
    </source>
</evidence>
<dbReference type="GeneID" id="95984258"/>